<name>A0A5J4RPB0_9ZZZZ</name>
<organism evidence="2">
    <name type="scientific">termite gut metagenome</name>
    <dbReference type="NCBI Taxonomy" id="433724"/>
    <lineage>
        <taxon>unclassified sequences</taxon>
        <taxon>metagenomes</taxon>
        <taxon>organismal metagenomes</taxon>
    </lineage>
</organism>
<comment type="caution">
    <text evidence="2">The sequence shown here is derived from an EMBL/GenBank/DDBJ whole genome shotgun (WGS) entry which is preliminary data.</text>
</comment>
<sequence length="187" mass="21790">MANSVSNDALWEKLSEIDEKINRCLTEQNTPVPVQEQVDMDPQLTANKDEIAEIFKKGLQGLGIHCDSHFKTMYKHIEQLEKDTEGTYGVLTCISSILQESKEQTETKSEDEKSYLNFKLFKLRKAFVVITILGLLVFILTLFSMKQQNDYTLLNQEYYRQRIEMRAIQIEMDSLKNVLTNQRTKKK</sequence>
<proteinExistence type="predicted"/>
<dbReference type="EMBL" id="SNRY01000890">
    <property type="protein sequence ID" value="KAA6335474.1"/>
    <property type="molecule type" value="Genomic_DNA"/>
</dbReference>
<reference evidence="2" key="1">
    <citation type="submission" date="2019-03" db="EMBL/GenBank/DDBJ databases">
        <title>Single cell metagenomics reveals metabolic interactions within the superorganism composed of flagellate Streblomastix strix and complex community of Bacteroidetes bacteria on its surface.</title>
        <authorList>
            <person name="Treitli S.C."/>
            <person name="Kolisko M."/>
            <person name="Husnik F."/>
            <person name="Keeling P."/>
            <person name="Hampl V."/>
        </authorList>
    </citation>
    <scope>NUCLEOTIDE SEQUENCE</scope>
    <source>
        <strain evidence="2">STM</strain>
    </source>
</reference>
<gene>
    <name evidence="2" type="ORF">EZS27_016306</name>
</gene>
<protein>
    <submittedName>
        <fullName evidence="2">Uncharacterized protein</fullName>
    </submittedName>
</protein>
<evidence type="ECO:0000256" key="1">
    <source>
        <dbReference type="SAM" id="Phobius"/>
    </source>
</evidence>
<dbReference type="AlphaFoldDB" id="A0A5J4RPB0"/>
<keyword evidence="1" id="KW-1133">Transmembrane helix</keyword>
<evidence type="ECO:0000313" key="2">
    <source>
        <dbReference type="EMBL" id="KAA6335474.1"/>
    </source>
</evidence>
<feature type="transmembrane region" description="Helical" evidence="1">
    <location>
        <begin position="126"/>
        <end position="145"/>
    </location>
</feature>
<keyword evidence="1" id="KW-0812">Transmembrane</keyword>
<keyword evidence="1" id="KW-0472">Membrane</keyword>
<accession>A0A5J4RPB0</accession>